<dbReference type="SUPFAM" id="SSF52402">
    <property type="entry name" value="Adenine nucleotide alpha hydrolases-like"/>
    <property type="match status" value="1"/>
</dbReference>
<reference evidence="11" key="1">
    <citation type="submission" date="2020-08" db="EMBL/GenBank/DDBJ databases">
        <title>Genome public.</title>
        <authorList>
            <person name="Liu C."/>
            <person name="Sun Q."/>
        </authorList>
    </citation>
    <scope>NUCLEOTIDE SEQUENCE</scope>
    <source>
        <strain evidence="11">NSJ-55</strain>
    </source>
</reference>
<dbReference type="HAMAP" id="MF_01161">
    <property type="entry name" value="tRNA_Ile_lys_synt"/>
    <property type="match status" value="1"/>
</dbReference>
<dbReference type="SUPFAM" id="SSF82829">
    <property type="entry name" value="MesJ substrate recognition domain-like"/>
    <property type="match status" value="1"/>
</dbReference>
<dbReference type="EMBL" id="JACOPF010000003">
    <property type="protein sequence ID" value="MBC5689902.1"/>
    <property type="molecule type" value="Genomic_DNA"/>
</dbReference>
<evidence type="ECO:0000259" key="10">
    <source>
        <dbReference type="SMART" id="SM00977"/>
    </source>
</evidence>
<dbReference type="InterPro" id="IPR012796">
    <property type="entry name" value="Lysidine-tRNA-synth_C"/>
</dbReference>
<dbReference type="PANTHER" id="PTHR43033">
    <property type="entry name" value="TRNA(ILE)-LYSIDINE SYNTHASE-RELATED"/>
    <property type="match status" value="1"/>
</dbReference>
<dbReference type="SMART" id="SM00977">
    <property type="entry name" value="TilS_C"/>
    <property type="match status" value="1"/>
</dbReference>
<evidence type="ECO:0000256" key="7">
    <source>
        <dbReference type="ARBA" id="ARBA00048539"/>
    </source>
</evidence>
<keyword evidence="9" id="KW-0812">Transmembrane</keyword>
<dbReference type="Gene3D" id="3.50.40.10">
    <property type="entry name" value="Phenylalanyl-trna Synthetase, Chain B, domain 3"/>
    <property type="match status" value="1"/>
</dbReference>
<protein>
    <recommendedName>
        <fullName evidence="8">tRNA(Ile)-lysidine synthase</fullName>
        <ecNumber evidence="8">6.3.4.19</ecNumber>
    </recommendedName>
    <alternativeName>
        <fullName evidence="8">tRNA(Ile)-2-lysyl-cytidine synthase</fullName>
    </alternativeName>
    <alternativeName>
        <fullName evidence="8">tRNA(Ile)-lysidine synthetase</fullName>
    </alternativeName>
</protein>
<evidence type="ECO:0000313" key="12">
    <source>
        <dbReference type="Proteomes" id="UP000652477"/>
    </source>
</evidence>
<evidence type="ECO:0000256" key="3">
    <source>
        <dbReference type="ARBA" id="ARBA00022598"/>
    </source>
</evidence>
<evidence type="ECO:0000256" key="8">
    <source>
        <dbReference type="HAMAP-Rule" id="MF_01161"/>
    </source>
</evidence>
<dbReference type="NCBIfam" id="TIGR02432">
    <property type="entry name" value="lysidine_TilS_N"/>
    <property type="match status" value="1"/>
</dbReference>
<dbReference type="InterPro" id="IPR020825">
    <property type="entry name" value="Phe-tRNA_synthase-like_B3/B4"/>
</dbReference>
<dbReference type="Gene3D" id="3.40.50.620">
    <property type="entry name" value="HUPs"/>
    <property type="match status" value="1"/>
</dbReference>
<comment type="caution">
    <text evidence="11">The sequence shown here is derived from an EMBL/GenBank/DDBJ whole genome shotgun (WGS) entry which is preliminary data.</text>
</comment>
<comment type="domain">
    <text evidence="8">The N-terminal region contains the highly conserved SGGXDS motif, predicted to be a P-loop motif involved in ATP binding.</text>
</comment>
<evidence type="ECO:0000256" key="9">
    <source>
        <dbReference type="SAM" id="Phobius"/>
    </source>
</evidence>
<dbReference type="AlphaFoldDB" id="A0A923LJC2"/>
<dbReference type="GO" id="GO:0032267">
    <property type="term" value="F:tRNA(Ile)-lysidine synthase activity"/>
    <property type="evidence" value="ECO:0007669"/>
    <property type="project" value="UniProtKB-EC"/>
</dbReference>
<evidence type="ECO:0000256" key="6">
    <source>
        <dbReference type="ARBA" id="ARBA00022840"/>
    </source>
</evidence>
<dbReference type="Pfam" id="PF11734">
    <property type="entry name" value="TilS_C"/>
    <property type="match status" value="1"/>
</dbReference>
<keyword evidence="4 8" id="KW-0819">tRNA processing</keyword>
<keyword evidence="5 8" id="KW-0547">Nucleotide-binding</keyword>
<comment type="subcellular location">
    <subcellularLocation>
        <location evidence="1 8">Cytoplasm</location>
    </subcellularLocation>
</comment>
<evidence type="ECO:0000256" key="4">
    <source>
        <dbReference type="ARBA" id="ARBA00022694"/>
    </source>
</evidence>
<keyword evidence="6 8" id="KW-0067">ATP-binding</keyword>
<dbReference type="InterPro" id="IPR012094">
    <property type="entry name" value="tRNA_Ile_lys_synt"/>
</dbReference>
<feature type="binding site" evidence="8">
    <location>
        <begin position="26"/>
        <end position="31"/>
    </location>
    <ligand>
        <name>ATP</name>
        <dbReference type="ChEBI" id="CHEBI:30616"/>
    </ligand>
</feature>
<keyword evidence="12" id="KW-1185">Reference proteome</keyword>
<organism evidence="11 12">
    <name type="scientific">Mediterraneibacter hominis</name>
    <dbReference type="NCBI Taxonomy" id="2763054"/>
    <lineage>
        <taxon>Bacteria</taxon>
        <taxon>Bacillati</taxon>
        <taxon>Bacillota</taxon>
        <taxon>Clostridia</taxon>
        <taxon>Lachnospirales</taxon>
        <taxon>Lachnospiraceae</taxon>
        <taxon>Mediterraneibacter</taxon>
    </lineage>
</organism>
<dbReference type="InterPro" id="IPR012795">
    <property type="entry name" value="tRNA_Ile_lys_synt_N"/>
</dbReference>
<comment type="function">
    <text evidence="8">Ligates lysine onto the cytidine present at position 34 of the AUA codon-specific tRNA(Ile) that contains the anticodon CAU, in an ATP-dependent manner. Cytidine is converted to lysidine, thus changing the amino acid specificity of the tRNA from methionine to isoleucine.</text>
</comment>
<evidence type="ECO:0000256" key="1">
    <source>
        <dbReference type="ARBA" id="ARBA00004496"/>
    </source>
</evidence>
<gene>
    <name evidence="8 11" type="primary">tilS</name>
    <name evidence="11" type="ORF">H8S37_13375</name>
</gene>
<dbReference type="RefSeq" id="WP_186876567.1">
    <property type="nucleotide sequence ID" value="NZ_JACOPF010000003.1"/>
</dbReference>
<comment type="catalytic activity">
    <reaction evidence="7 8">
        <text>cytidine(34) in tRNA(Ile2) + L-lysine + ATP = lysidine(34) in tRNA(Ile2) + AMP + diphosphate + H(+)</text>
        <dbReference type="Rhea" id="RHEA:43744"/>
        <dbReference type="Rhea" id="RHEA-COMP:10625"/>
        <dbReference type="Rhea" id="RHEA-COMP:10670"/>
        <dbReference type="ChEBI" id="CHEBI:15378"/>
        <dbReference type="ChEBI" id="CHEBI:30616"/>
        <dbReference type="ChEBI" id="CHEBI:32551"/>
        <dbReference type="ChEBI" id="CHEBI:33019"/>
        <dbReference type="ChEBI" id="CHEBI:82748"/>
        <dbReference type="ChEBI" id="CHEBI:83665"/>
        <dbReference type="ChEBI" id="CHEBI:456215"/>
        <dbReference type="EC" id="6.3.4.19"/>
    </reaction>
</comment>
<evidence type="ECO:0000256" key="5">
    <source>
        <dbReference type="ARBA" id="ARBA00022741"/>
    </source>
</evidence>
<dbReference type="PANTHER" id="PTHR43033:SF1">
    <property type="entry name" value="TRNA(ILE)-LYSIDINE SYNTHASE-RELATED"/>
    <property type="match status" value="1"/>
</dbReference>
<dbReference type="GO" id="GO:0005524">
    <property type="term" value="F:ATP binding"/>
    <property type="evidence" value="ECO:0007669"/>
    <property type="project" value="UniProtKB-UniRule"/>
</dbReference>
<keyword evidence="3 8" id="KW-0436">Ligase</keyword>
<dbReference type="Gene3D" id="3.30.465.60">
    <property type="match status" value="1"/>
</dbReference>
<dbReference type="InterPro" id="IPR014729">
    <property type="entry name" value="Rossmann-like_a/b/a_fold"/>
</dbReference>
<dbReference type="SUPFAM" id="SSF56037">
    <property type="entry name" value="PheT/TilS domain"/>
    <property type="match status" value="1"/>
</dbReference>
<comment type="similarity">
    <text evidence="8">Belongs to the tRNA(Ile)-lysidine synthase family.</text>
</comment>
<sequence length="480" mass="55344">MMKKIEAFIKKYHMIQENDIVVTGVSGGADSICLLFALLELKKALDFHIVVCHINHGIREVSADRDEQFVRKICEEKGLTFRVFHKNVELIAIKRKQSLEEAGRMVRREAFEKVLKEVNGTKIATAHHQNDNAETLLMNLARGSGLRGMCGITPVNGIWIRPLLCVKRSQIEEWMERYKIPFCQDETNEEDLYTRNRVRHRIIPELETQVNPQTVKHLYEASVQVQEVWEYIAAQTKKAYADCVQEQKQEGLLIYKEKFDALPDVLKKFLIKSTLENIAKASKDVTSAHISAVLDLLEGQVGRRINLPYHITAKRVYAGVLVESKKGKKQLNLEEKLSPRELLISGEIVIPERNLKVSCKVFKKKADFSFSLIPQKTYTKWFDYDIIKNSLLIRTRQQGDRIVIDKKGSTQKLKNYLINEKVPEEKRGSLLLIADGQQIIWIPGMRQSHAYQVKEETKRILEIRITEEKTDVRDDPGVNI</sequence>
<dbReference type="CDD" id="cd01992">
    <property type="entry name" value="TilS_N"/>
    <property type="match status" value="1"/>
</dbReference>
<name>A0A923LJC2_9FIRM</name>
<evidence type="ECO:0000256" key="2">
    <source>
        <dbReference type="ARBA" id="ARBA00022490"/>
    </source>
</evidence>
<feature type="domain" description="Lysidine-tRNA(Ile) synthetase C-terminal" evidence="10">
    <location>
        <begin position="391"/>
        <end position="463"/>
    </location>
</feature>
<feature type="transmembrane region" description="Helical" evidence="9">
    <location>
        <begin position="20"/>
        <end position="39"/>
    </location>
</feature>
<evidence type="ECO:0000313" key="11">
    <source>
        <dbReference type="EMBL" id="MBC5689902.1"/>
    </source>
</evidence>
<dbReference type="Pfam" id="PF01171">
    <property type="entry name" value="ATP_bind_3"/>
    <property type="match status" value="1"/>
</dbReference>
<dbReference type="GO" id="GO:0006400">
    <property type="term" value="P:tRNA modification"/>
    <property type="evidence" value="ECO:0007669"/>
    <property type="project" value="UniProtKB-UniRule"/>
</dbReference>
<dbReference type="NCBIfam" id="TIGR02433">
    <property type="entry name" value="lysidine_TilS_C"/>
    <property type="match status" value="1"/>
</dbReference>
<keyword evidence="2 8" id="KW-0963">Cytoplasm</keyword>
<accession>A0A923LJC2</accession>
<proteinExistence type="inferred from homology"/>
<dbReference type="EC" id="6.3.4.19" evidence="8"/>
<dbReference type="InterPro" id="IPR011063">
    <property type="entry name" value="TilS/TtcA_N"/>
</dbReference>
<keyword evidence="9" id="KW-1133">Transmembrane helix</keyword>
<keyword evidence="9" id="KW-0472">Membrane</keyword>
<dbReference type="GO" id="GO:0005737">
    <property type="term" value="C:cytoplasm"/>
    <property type="evidence" value="ECO:0007669"/>
    <property type="project" value="UniProtKB-SubCell"/>
</dbReference>
<dbReference type="Proteomes" id="UP000652477">
    <property type="component" value="Unassembled WGS sequence"/>
</dbReference>